<dbReference type="GeneID" id="117644703"/>
<reference evidence="3" key="1">
    <citation type="submission" date="2025-08" db="UniProtKB">
        <authorList>
            <consortium name="RefSeq"/>
        </authorList>
    </citation>
    <scope>IDENTIFICATION</scope>
    <source>
        <tissue evidence="3">Total insect</tissue>
    </source>
</reference>
<feature type="compositionally biased region" description="Basic and acidic residues" evidence="1">
    <location>
        <begin position="49"/>
        <end position="61"/>
    </location>
</feature>
<feature type="region of interest" description="Disordered" evidence="1">
    <location>
        <begin position="49"/>
        <end position="88"/>
    </location>
</feature>
<dbReference type="KEGG" id="tpal:117644703"/>
<feature type="region of interest" description="Disordered" evidence="1">
    <location>
        <begin position="108"/>
        <end position="127"/>
    </location>
</feature>
<dbReference type="Proteomes" id="UP000515158">
    <property type="component" value="Unplaced"/>
</dbReference>
<gene>
    <name evidence="3" type="primary">LOC117644703</name>
</gene>
<name>A0A6P8Z0W0_THRPL</name>
<evidence type="ECO:0000313" key="3">
    <source>
        <dbReference type="RefSeq" id="XP_034240207.1"/>
    </source>
</evidence>
<protein>
    <submittedName>
        <fullName evidence="3">Uncharacterized protein LOC117644703</fullName>
    </submittedName>
</protein>
<evidence type="ECO:0000256" key="1">
    <source>
        <dbReference type="SAM" id="MobiDB-lite"/>
    </source>
</evidence>
<sequence>MSLGLDYWRHPSERGKWSQAAKTHRTFVGSSLIPRAACLRRTPGAISWVRERRGGEDDSRNRSAGSLKGSQCDGAPSTPPGPTGTRLAARVVPPAFPVVIPVLDHGLHHHHHAGQHPAHHPAHHAAHHACPGLQPWQHWQPWTPGWPQGGDFQAAWQGVRTFRPESSDPKAASWSQFGADLDRWVQDTAEAERVFVRQAAEAGRRHLDAAMAKEKMESLWSLLECTQRLQVESPRCVHGHLTACVHPSVDFQEDTDRQLNFLGCVMHEAEAFLASLESLEQVEVPVLSSNQKFDLYCMMLGTYKSLLAAKEQVGQLADLVNADASSKGPMELIIDILDSQAHAQSRILSRITQVQESAEVVGSMLMRFRQDSDCKCWPPAPCC</sequence>
<accession>A0A6P8Z0W0</accession>
<dbReference type="AlphaFoldDB" id="A0A6P8Z0W0"/>
<organism evidence="3">
    <name type="scientific">Thrips palmi</name>
    <name type="common">Melon thrips</name>
    <dbReference type="NCBI Taxonomy" id="161013"/>
    <lineage>
        <taxon>Eukaryota</taxon>
        <taxon>Metazoa</taxon>
        <taxon>Ecdysozoa</taxon>
        <taxon>Arthropoda</taxon>
        <taxon>Hexapoda</taxon>
        <taxon>Insecta</taxon>
        <taxon>Pterygota</taxon>
        <taxon>Neoptera</taxon>
        <taxon>Paraneoptera</taxon>
        <taxon>Thysanoptera</taxon>
        <taxon>Terebrantia</taxon>
        <taxon>Thripoidea</taxon>
        <taxon>Thripidae</taxon>
        <taxon>Thrips</taxon>
    </lineage>
</organism>
<proteinExistence type="predicted"/>
<dbReference type="InParanoid" id="A0A6P8Z0W0"/>
<dbReference type="OrthoDB" id="10552622at2759"/>
<evidence type="ECO:0000313" key="2">
    <source>
        <dbReference type="Proteomes" id="UP000515158"/>
    </source>
</evidence>
<keyword evidence="2" id="KW-1185">Reference proteome</keyword>
<dbReference type="RefSeq" id="XP_034240207.1">
    <property type="nucleotide sequence ID" value="XM_034384316.1"/>
</dbReference>